<sequence length="171" mass="20010">MLKKVFMATLSVLLFTSIISVHQITAKTVSQEPLRHEVFTILHKAFQAQLQLGNHHRTKEEAQKLLTPHFQKPYIKKFLDENMTQEAQGYITYGTDFALYYIPYFSYDEHTQITYADDGHTVYVYEHFPAVEDGPVSYGEHYECIILTKEQGIWKVSDYLYSEDLPKEMES</sequence>
<evidence type="ECO:0000313" key="3">
    <source>
        <dbReference type="Proteomes" id="UP000809829"/>
    </source>
</evidence>
<name>A0ABS2QV89_9BACI</name>
<feature type="chain" id="PRO_5045289612" description="DUF3993 domain-containing protein" evidence="1">
    <location>
        <begin position="27"/>
        <end position="171"/>
    </location>
</feature>
<keyword evidence="3" id="KW-1185">Reference proteome</keyword>
<accession>A0ABS2QV89</accession>
<organism evidence="2 3">
    <name type="scientific">Priestia iocasae</name>
    <dbReference type="NCBI Taxonomy" id="2291674"/>
    <lineage>
        <taxon>Bacteria</taxon>
        <taxon>Bacillati</taxon>
        <taxon>Bacillota</taxon>
        <taxon>Bacilli</taxon>
        <taxon>Bacillales</taxon>
        <taxon>Bacillaceae</taxon>
        <taxon>Priestia</taxon>
    </lineage>
</organism>
<feature type="signal peptide" evidence="1">
    <location>
        <begin position="1"/>
        <end position="26"/>
    </location>
</feature>
<dbReference type="Pfam" id="PF13158">
    <property type="entry name" value="DUF3993"/>
    <property type="match status" value="1"/>
</dbReference>
<dbReference type="Proteomes" id="UP000809829">
    <property type="component" value="Unassembled WGS sequence"/>
</dbReference>
<dbReference type="EMBL" id="JAFBFC010000003">
    <property type="protein sequence ID" value="MBM7703406.1"/>
    <property type="molecule type" value="Genomic_DNA"/>
</dbReference>
<gene>
    <name evidence="2" type="ORF">JOC83_002253</name>
</gene>
<evidence type="ECO:0000256" key="1">
    <source>
        <dbReference type="SAM" id="SignalP"/>
    </source>
</evidence>
<comment type="caution">
    <text evidence="2">The sequence shown here is derived from an EMBL/GenBank/DDBJ whole genome shotgun (WGS) entry which is preliminary data.</text>
</comment>
<dbReference type="RefSeq" id="WP_205187186.1">
    <property type="nucleotide sequence ID" value="NZ_JAFBFC010000003.1"/>
</dbReference>
<evidence type="ECO:0008006" key="4">
    <source>
        <dbReference type="Google" id="ProtNLM"/>
    </source>
</evidence>
<protein>
    <recommendedName>
        <fullName evidence="4">DUF3993 domain-containing protein</fullName>
    </recommendedName>
</protein>
<dbReference type="InterPro" id="IPR025056">
    <property type="entry name" value="DUF3993"/>
</dbReference>
<proteinExistence type="predicted"/>
<reference evidence="2 3" key="1">
    <citation type="submission" date="2021-01" db="EMBL/GenBank/DDBJ databases">
        <title>Genomic Encyclopedia of Type Strains, Phase IV (KMG-IV): sequencing the most valuable type-strain genomes for metagenomic binning, comparative biology and taxonomic classification.</title>
        <authorList>
            <person name="Goeker M."/>
        </authorList>
    </citation>
    <scope>NUCLEOTIDE SEQUENCE [LARGE SCALE GENOMIC DNA]</scope>
    <source>
        <strain evidence="2 3">DSM 104297</strain>
    </source>
</reference>
<keyword evidence="1" id="KW-0732">Signal</keyword>
<evidence type="ECO:0000313" key="2">
    <source>
        <dbReference type="EMBL" id="MBM7703406.1"/>
    </source>
</evidence>